<protein>
    <submittedName>
        <fullName evidence="1">Uncharacterized protein</fullName>
    </submittedName>
</protein>
<dbReference type="Proteomes" id="UP000237347">
    <property type="component" value="Unassembled WGS sequence"/>
</dbReference>
<reference evidence="1 2" key="1">
    <citation type="journal article" date="2018" name="Sci. Data">
        <title>The draft genome sequence of cork oak.</title>
        <authorList>
            <person name="Ramos A.M."/>
            <person name="Usie A."/>
            <person name="Barbosa P."/>
            <person name="Barros P.M."/>
            <person name="Capote T."/>
            <person name="Chaves I."/>
            <person name="Simoes F."/>
            <person name="Abreu I."/>
            <person name="Carrasquinho I."/>
            <person name="Faro C."/>
            <person name="Guimaraes J.B."/>
            <person name="Mendonca D."/>
            <person name="Nobrega F."/>
            <person name="Rodrigues L."/>
            <person name="Saibo N.J.M."/>
            <person name="Varela M.C."/>
            <person name="Egas C."/>
            <person name="Matos J."/>
            <person name="Miguel C.M."/>
            <person name="Oliveira M.M."/>
            <person name="Ricardo C.P."/>
            <person name="Goncalves S."/>
        </authorList>
    </citation>
    <scope>NUCLEOTIDE SEQUENCE [LARGE SCALE GENOMIC DNA]</scope>
    <source>
        <strain evidence="2">cv. HL8</strain>
    </source>
</reference>
<accession>A0AAW0JTI1</accession>
<dbReference type="EMBL" id="PKMF04000479">
    <property type="protein sequence ID" value="KAK7829556.1"/>
    <property type="molecule type" value="Genomic_DNA"/>
</dbReference>
<evidence type="ECO:0000313" key="1">
    <source>
        <dbReference type="EMBL" id="KAK7829556.1"/>
    </source>
</evidence>
<gene>
    <name evidence="1" type="ORF">CFP56_029002</name>
</gene>
<comment type="caution">
    <text evidence="1">The sequence shown here is derived from an EMBL/GenBank/DDBJ whole genome shotgun (WGS) entry which is preliminary data.</text>
</comment>
<keyword evidence="2" id="KW-1185">Reference proteome</keyword>
<sequence>MKDKNLTLKYTSREAEDYNLDHVPRMPTRYSYDDLQHRKKIILDIARGITYLPEDSRLKIVHLEIIKIPKHSFR</sequence>
<dbReference type="AlphaFoldDB" id="A0AAW0JTI1"/>
<name>A0AAW0JTI1_QUESU</name>
<organism evidence="1 2">
    <name type="scientific">Quercus suber</name>
    <name type="common">Cork oak</name>
    <dbReference type="NCBI Taxonomy" id="58331"/>
    <lineage>
        <taxon>Eukaryota</taxon>
        <taxon>Viridiplantae</taxon>
        <taxon>Streptophyta</taxon>
        <taxon>Embryophyta</taxon>
        <taxon>Tracheophyta</taxon>
        <taxon>Spermatophyta</taxon>
        <taxon>Magnoliopsida</taxon>
        <taxon>eudicotyledons</taxon>
        <taxon>Gunneridae</taxon>
        <taxon>Pentapetalae</taxon>
        <taxon>rosids</taxon>
        <taxon>fabids</taxon>
        <taxon>Fagales</taxon>
        <taxon>Fagaceae</taxon>
        <taxon>Quercus</taxon>
    </lineage>
</organism>
<proteinExistence type="predicted"/>
<evidence type="ECO:0000313" key="2">
    <source>
        <dbReference type="Proteomes" id="UP000237347"/>
    </source>
</evidence>